<evidence type="ECO:0000313" key="3">
    <source>
        <dbReference type="Proteomes" id="UP000232883"/>
    </source>
</evidence>
<evidence type="ECO:0000313" key="2">
    <source>
        <dbReference type="EMBL" id="AUD02682.1"/>
    </source>
</evidence>
<dbReference type="AlphaFoldDB" id="A0A2K8YYI1"/>
<sequence length="403" mass="42054">MRIQTVLLFFVVLISLSQTRLCAQPNTNLILGFQAGQTSINSLSVSQNTLIGYQAGSHVTTSANTFLGYLAGGEATSGNFNTLVGVQAGQRITTGSHNLMLGTNAGMYTLSGSHNLYLGADAGAGAGVNGDYNVALGRAAGLSNAGGTGNIFLGSNADASARNLTNSVAIGTDAKVAVSNAIVLGSPLANVGIGTSAPTTRLYLSSGTTGQSGLRLENLTSNQPAVALNAVKFLTVDASGNVVLGSLGASDAMNHQADKWTAEGELLRNANVGGVVIGNVTRTPTGYGLYVAKGLLTERVKVAVASTADWSDKVFEPGYQLPSLERVAGFIQQRGHLPNVPSAREIVQQGNDLGRTDALLLQKIEELTLYLIDLKKEVSQLRRQDRLKTARIRRLETPHAVHP</sequence>
<dbReference type="EMBL" id="CP025096">
    <property type="protein sequence ID" value="AUD02682.1"/>
    <property type="molecule type" value="Genomic_DNA"/>
</dbReference>
<dbReference type="KEGG" id="spir:CWM47_13050"/>
<name>A0A2K8YYI1_9BACT</name>
<evidence type="ECO:0008006" key="4">
    <source>
        <dbReference type="Google" id="ProtNLM"/>
    </source>
</evidence>
<dbReference type="OrthoDB" id="1163828at2"/>
<feature type="chain" id="PRO_5014784926" description="BZIP transcription factor" evidence="1">
    <location>
        <begin position="24"/>
        <end position="403"/>
    </location>
</feature>
<keyword evidence="1" id="KW-0732">Signal</keyword>
<proteinExistence type="predicted"/>
<dbReference type="Proteomes" id="UP000232883">
    <property type="component" value="Chromosome"/>
</dbReference>
<reference evidence="2 3" key="1">
    <citation type="submission" date="2017-11" db="EMBL/GenBank/DDBJ databases">
        <title>Taxonomic description and genome sequences of Spirosoma HA7 sp. nov., isolated from pollen microhabitat of Corylus avellana.</title>
        <authorList>
            <person name="Ambika Manirajan B."/>
            <person name="Suarez C."/>
            <person name="Ratering S."/>
            <person name="Geissler-Plaum R."/>
            <person name="Cardinale M."/>
            <person name="Sylvia S."/>
        </authorList>
    </citation>
    <scope>NUCLEOTIDE SEQUENCE [LARGE SCALE GENOMIC DNA]</scope>
    <source>
        <strain evidence="2 3">HA7</strain>
    </source>
</reference>
<gene>
    <name evidence="2" type="ORF">CWM47_13050</name>
</gene>
<organism evidence="2 3">
    <name type="scientific">Spirosoma pollinicola</name>
    <dbReference type="NCBI Taxonomy" id="2057025"/>
    <lineage>
        <taxon>Bacteria</taxon>
        <taxon>Pseudomonadati</taxon>
        <taxon>Bacteroidota</taxon>
        <taxon>Cytophagia</taxon>
        <taxon>Cytophagales</taxon>
        <taxon>Cytophagaceae</taxon>
        <taxon>Spirosoma</taxon>
    </lineage>
</organism>
<accession>A0A2K8YYI1</accession>
<keyword evidence="3" id="KW-1185">Reference proteome</keyword>
<feature type="signal peptide" evidence="1">
    <location>
        <begin position="1"/>
        <end position="23"/>
    </location>
</feature>
<evidence type="ECO:0000256" key="1">
    <source>
        <dbReference type="SAM" id="SignalP"/>
    </source>
</evidence>
<dbReference type="RefSeq" id="WP_100988399.1">
    <property type="nucleotide sequence ID" value="NZ_CP025096.1"/>
</dbReference>
<protein>
    <recommendedName>
        <fullName evidence="4">BZIP transcription factor</fullName>
    </recommendedName>
</protein>